<comment type="subcellular location">
    <subcellularLocation>
        <location evidence="1">Membrane</location>
        <topology evidence="1">Multi-pass membrane protein</topology>
    </subcellularLocation>
</comment>
<comment type="similarity">
    <text evidence="2">Belongs to the complex I subunit 4L family.</text>
</comment>
<evidence type="ECO:0000256" key="2">
    <source>
        <dbReference type="ARBA" id="ARBA00010519"/>
    </source>
</evidence>
<gene>
    <name evidence="12" type="primary">nad4l</name>
</gene>
<feature type="transmembrane region" description="Helical" evidence="11">
    <location>
        <begin position="50"/>
        <end position="70"/>
    </location>
</feature>
<evidence type="ECO:0000313" key="12">
    <source>
        <dbReference type="EMBL" id="ARH54204.1"/>
    </source>
</evidence>
<evidence type="ECO:0000256" key="3">
    <source>
        <dbReference type="ARBA" id="ARBA00016612"/>
    </source>
</evidence>
<keyword evidence="12" id="KW-0496">Mitochondrion</keyword>
<evidence type="ECO:0000256" key="10">
    <source>
        <dbReference type="ARBA" id="ARBA00049551"/>
    </source>
</evidence>
<keyword evidence="4 11" id="KW-0812">Transmembrane</keyword>
<keyword evidence="8 11" id="KW-0472">Membrane</keyword>
<evidence type="ECO:0000256" key="7">
    <source>
        <dbReference type="ARBA" id="ARBA00023027"/>
    </source>
</evidence>
<evidence type="ECO:0000256" key="11">
    <source>
        <dbReference type="SAM" id="Phobius"/>
    </source>
</evidence>
<dbReference type="Gene3D" id="1.10.287.3510">
    <property type="match status" value="1"/>
</dbReference>
<organism evidence="12">
    <name type="scientific">Coleoptera sp. 2 AH-2016</name>
    <dbReference type="NCBI Taxonomy" id="1903824"/>
    <lineage>
        <taxon>Eukaryota</taxon>
        <taxon>Metazoa</taxon>
        <taxon>Ecdysozoa</taxon>
        <taxon>Arthropoda</taxon>
        <taxon>Hexapoda</taxon>
        <taxon>Insecta</taxon>
        <taxon>Pterygota</taxon>
        <taxon>Neoptera</taxon>
        <taxon>Endopterygota</taxon>
        <taxon>Coleoptera</taxon>
    </lineage>
</organism>
<name>A0A343C2G1_9COLE</name>
<protein>
    <recommendedName>
        <fullName evidence="3">NADH-ubiquinone oxidoreductase chain 4L</fullName>
    </recommendedName>
    <alternativeName>
        <fullName evidence="9">NADH dehydrogenase subunit 4L</fullName>
    </alternativeName>
</protein>
<comment type="catalytic activity">
    <reaction evidence="10">
        <text>a ubiquinone + NADH + 5 H(+)(in) = a ubiquinol + NAD(+) + 4 H(+)(out)</text>
        <dbReference type="Rhea" id="RHEA:29091"/>
        <dbReference type="Rhea" id="RHEA-COMP:9565"/>
        <dbReference type="Rhea" id="RHEA-COMP:9566"/>
        <dbReference type="ChEBI" id="CHEBI:15378"/>
        <dbReference type="ChEBI" id="CHEBI:16389"/>
        <dbReference type="ChEBI" id="CHEBI:17976"/>
        <dbReference type="ChEBI" id="CHEBI:57540"/>
        <dbReference type="ChEBI" id="CHEBI:57945"/>
        <dbReference type="EC" id="7.1.1.2"/>
    </reaction>
</comment>
<evidence type="ECO:0000256" key="8">
    <source>
        <dbReference type="ARBA" id="ARBA00023136"/>
    </source>
</evidence>
<proteinExistence type="inferred from homology"/>
<evidence type="ECO:0000256" key="5">
    <source>
        <dbReference type="ARBA" id="ARBA00022967"/>
    </source>
</evidence>
<dbReference type="InterPro" id="IPR039428">
    <property type="entry name" value="NUOK/Mnh_C1-like"/>
</dbReference>
<reference evidence="12" key="1">
    <citation type="submission" date="2016-04" db="EMBL/GenBank/DDBJ databases">
        <title>Mitochondria of beetle species.</title>
        <authorList>
            <person name="Hunter A."/>
            <person name="Moriniere J."/>
            <person name="Tang P."/>
            <person name="Linard B."/>
            <person name="Crampton-Platt A."/>
            <person name="Vogler A.P."/>
        </authorList>
    </citation>
    <scope>NUCLEOTIDE SEQUENCE</scope>
</reference>
<keyword evidence="7" id="KW-0520">NAD</keyword>
<keyword evidence="6 11" id="KW-1133">Transmembrane helix</keyword>
<evidence type="ECO:0000256" key="6">
    <source>
        <dbReference type="ARBA" id="ARBA00022989"/>
    </source>
</evidence>
<evidence type="ECO:0000256" key="1">
    <source>
        <dbReference type="ARBA" id="ARBA00004141"/>
    </source>
</evidence>
<dbReference type="GO" id="GO:0016020">
    <property type="term" value="C:membrane"/>
    <property type="evidence" value="ECO:0007669"/>
    <property type="project" value="UniProtKB-SubCell"/>
</dbReference>
<dbReference type="Pfam" id="PF00420">
    <property type="entry name" value="Oxidored_q2"/>
    <property type="match status" value="1"/>
</dbReference>
<dbReference type="GO" id="GO:0008137">
    <property type="term" value="F:NADH dehydrogenase (ubiquinone) activity"/>
    <property type="evidence" value="ECO:0007669"/>
    <property type="project" value="UniProtKB-EC"/>
</dbReference>
<keyword evidence="5" id="KW-1278">Translocase</keyword>
<geneLocation type="mitochondrion" evidence="12"/>
<dbReference type="AlphaFoldDB" id="A0A343C2G1"/>
<sequence>MMFMSGVITFSLKSKHLLIMLMSLELLVLSLYLGLFSTLSVMNECFLSMIFLSMSVCEGALGLSILVMMIRGYGNDYLQSNSLLW</sequence>
<evidence type="ECO:0000256" key="4">
    <source>
        <dbReference type="ARBA" id="ARBA00022692"/>
    </source>
</evidence>
<accession>A0A343C2G1</accession>
<dbReference type="EMBL" id="KX087261">
    <property type="protein sequence ID" value="ARH54204.1"/>
    <property type="molecule type" value="Genomic_DNA"/>
</dbReference>
<evidence type="ECO:0000256" key="9">
    <source>
        <dbReference type="ARBA" id="ARBA00031586"/>
    </source>
</evidence>